<sequence length="39" mass="4599">MWRNCCLWEIKECEEARAIAEQKLEAITQQISDLTAMQD</sequence>
<reference evidence="2" key="1">
    <citation type="journal article" date="2020" name="mSystems">
        <title>Genome- and Community-Level Interaction Insights into Carbon Utilization and Element Cycling Functions of Hydrothermarchaeota in Hydrothermal Sediment.</title>
        <authorList>
            <person name="Zhou Z."/>
            <person name="Liu Y."/>
            <person name="Xu W."/>
            <person name="Pan J."/>
            <person name="Luo Z.H."/>
            <person name="Li M."/>
        </authorList>
    </citation>
    <scope>NUCLEOTIDE SEQUENCE [LARGE SCALE GENOMIC DNA]</scope>
    <source>
        <strain evidence="2">HyVt-26</strain>
    </source>
</reference>
<evidence type="ECO:0000256" key="1">
    <source>
        <dbReference type="SAM" id="Coils"/>
    </source>
</evidence>
<dbReference type="AlphaFoldDB" id="A0A831KAS4"/>
<dbReference type="EMBL" id="DRCV01000017">
    <property type="protein sequence ID" value="HDK37459.1"/>
    <property type="molecule type" value="Genomic_DNA"/>
</dbReference>
<gene>
    <name evidence="2" type="ORF">ENG92_00365</name>
</gene>
<evidence type="ECO:0000313" key="2">
    <source>
        <dbReference type="EMBL" id="HDK37459.1"/>
    </source>
</evidence>
<accession>A0A831KAS4</accession>
<comment type="caution">
    <text evidence="2">The sequence shown here is derived from an EMBL/GenBank/DDBJ whole genome shotgun (WGS) entry which is preliminary data.</text>
</comment>
<name>A0A831KAS4_9GAMM</name>
<feature type="coiled-coil region" evidence="1">
    <location>
        <begin position="10"/>
        <end position="37"/>
    </location>
</feature>
<feature type="non-terminal residue" evidence="2">
    <location>
        <position position="39"/>
    </location>
</feature>
<proteinExistence type="predicted"/>
<dbReference type="Proteomes" id="UP000885822">
    <property type="component" value="Unassembled WGS sequence"/>
</dbReference>
<keyword evidence="1" id="KW-0175">Coiled coil</keyword>
<protein>
    <submittedName>
        <fullName evidence="2">Uncharacterized protein</fullName>
    </submittedName>
</protein>
<organism evidence="2">
    <name type="scientific">Thiolapillus brandeum</name>
    <dbReference type="NCBI Taxonomy" id="1076588"/>
    <lineage>
        <taxon>Bacteria</taxon>
        <taxon>Pseudomonadati</taxon>
        <taxon>Pseudomonadota</taxon>
        <taxon>Gammaproteobacteria</taxon>
        <taxon>Chromatiales</taxon>
        <taxon>Sedimenticolaceae</taxon>
        <taxon>Thiolapillus</taxon>
    </lineage>
</organism>